<keyword evidence="2" id="KW-1185">Reference proteome</keyword>
<dbReference type="OrthoDB" id="3168922at2759"/>
<dbReference type="AlphaFoldDB" id="A0A0D0BK38"/>
<organism evidence="1 2">
    <name type="scientific">Suillus luteus UH-Slu-Lm8-n1</name>
    <dbReference type="NCBI Taxonomy" id="930992"/>
    <lineage>
        <taxon>Eukaryota</taxon>
        <taxon>Fungi</taxon>
        <taxon>Dikarya</taxon>
        <taxon>Basidiomycota</taxon>
        <taxon>Agaricomycotina</taxon>
        <taxon>Agaricomycetes</taxon>
        <taxon>Agaricomycetidae</taxon>
        <taxon>Boletales</taxon>
        <taxon>Suillineae</taxon>
        <taxon>Suillaceae</taxon>
        <taxon>Suillus</taxon>
    </lineage>
</organism>
<gene>
    <name evidence="1" type="ORF">CY34DRAFT_23437</name>
</gene>
<protein>
    <submittedName>
        <fullName evidence="1">Uncharacterized protein</fullName>
    </submittedName>
</protein>
<accession>A0A0D0BK38</accession>
<evidence type="ECO:0000313" key="1">
    <source>
        <dbReference type="EMBL" id="KIK43613.1"/>
    </source>
</evidence>
<dbReference type="InParanoid" id="A0A0D0BK38"/>
<dbReference type="Proteomes" id="UP000054485">
    <property type="component" value="Unassembled WGS sequence"/>
</dbReference>
<reference evidence="2" key="2">
    <citation type="submission" date="2015-01" db="EMBL/GenBank/DDBJ databases">
        <title>Evolutionary Origins and Diversification of the Mycorrhizal Mutualists.</title>
        <authorList>
            <consortium name="DOE Joint Genome Institute"/>
            <consortium name="Mycorrhizal Genomics Consortium"/>
            <person name="Kohler A."/>
            <person name="Kuo A."/>
            <person name="Nagy L.G."/>
            <person name="Floudas D."/>
            <person name="Copeland A."/>
            <person name="Barry K.W."/>
            <person name="Cichocki N."/>
            <person name="Veneault-Fourrey C."/>
            <person name="LaButti K."/>
            <person name="Lindquist E.A."/>
            <person name="Lipzen A."/>
            <person name="Lundell T."/>
            <person name="Morin E."/>
            <person name="Murat C."/>
            <person name="Riley R."/>
            <person name="Ohm R."/>
            <person name="Sun H."/>
            <person name="Tunlid A."/>
            <person name="Henrissat B."/>
            <person name="Grigoriev I.V."/>
            <person name="Hibbett D.S."/>
            <person name="Martin F."/>
        </authorList>
    </citation>
    <scope>NUCLEOTIDE SEQUENCE [LARGE SCALE GENOMIC DNA]</scope>
    <source>
        <strain evidence="2">UH-Slu-Lm8-n1</strain>
    </source>
</reference>
<name>A0A0D0BK38_9AGAM</name>
<evidence type="ECO:0000313" key="2">
    <source>
        <dbReference type="Proteomes" id="UP000054485"/>
    </source>
</evidence>
<reference evidence="1 2" key="1">
    <citation type="submission" date="2014-04" db="EMBL/GenBank/DDBJ databases">
        <authorList>
            <consortium name="DOE Joint Genome Institute"/>
            <person name="Kuo A."/>
            <person name="Ruytinx J."/>
            <person name="Rineau F."/>
            <person name="Colpaert J."/>
            <person name="Kohler A."/>
            <person name="Nagy L.G."/>
            <person name="Floudas D."/>
            <person name="Copeland A."/>
            <person name="Barry K.W."/>
            <person name="Cichocki N."/>
            <person name="Veneault-Fourrey C."/>
            <person name="LaButti K."/>
            <person name="Lindquist E.A."/>
            <person name="Lipzen A."/>
            <person name="Lundell T."/>
            <person name="Morin E."/>
            <person name="Murat C."/>
            <person name="Sun H."/>
            <person name="Tunlid A."/>
            <person name="Henrissat B."/>
            <person name="Grigoriev I.V."/>
            <person name="Hibbett D.S."/>
            <person name="Martin F."/>
            <person name="Nordberg H.P."/>
            <person name="Cantor M.N."/>
            <person name="Hua S.X."/>
        </authorList>
    </citation>
    <scope>NUCLEOTIDE SEQUENCE [LARGE SCALE GENOMIC DNA]</scope>
    <source>
        <strain evidence="1 2">UH-Slu-Lm8-n1</strain>
    </source>
</reference>
<dbReference type="EMBL" id="KN835208">
    <property type="protein sequence ID" value="KIK43613.1"/>
    <property type="molecule type" value="Genomic_DNA"/>
</dbReference>
<proteinExistence type="predicted"/>
<dbReference type="HOGENOM" id="CLU_111654_0_0_1"/>
<sequence>MSSLRRPFVTALQGASSGRVTQSIPARLSSSMSAAVAVQEYEALTIPPIFDIFDAPVRLGESSALVKRAATTARVVALECNGEKSHNAVNNFARAYHFSSLPPPIVFDGPARPAHLLPQALENRRKMRQCLSLSPNRQAHTHSSPFISTSKPVYEIFDGPSRITRYKYPTSSSQSSSRLYVGLALGISGAFGWLAMKEQPIAAWKRDVFIKGRETLNYV</sequence>